<evidence type="ECO:0000256" key="1">
    <source>
        <dbReference type="SAM" id="MobiDB-lite"/>
    </source>
</evidence>
<evidence type="ECO:0000313" key="5">
    <source>
        <dbReference type="Proteomes" id="UP000035579"/>
    </source>
</evidence>
<evidence type="ECO:0000313" key="4">
    <source>
        <dbReference type="EMBL" id="REG22502.1"/>
    </source>
</evidence>
<evidence type="ECO:0000313" key="3">
    <source>
        <dbReference type="EMBL" id="AKJ03719.1"/>
    </source>
</evidence>
<dbReference type="AlphaFoldDB" id="A0AAC8QAG0"/>
<organism evidence="3 5">
    <name type="scientific">Archangium gephyra</name>
    <dbReference type="NCBI Taxonomy" id="48"/>
    <lineage>
        <taxon>Bacteria</taxon>
        <taxon>Pseudomonadati</taxon>
        <taxon>Myxococcota</taxon>
        <taxon>Myxococcia</taxon>
        <taxon>Myxococcales</taxon>
        <taxon>Cystobacterineae</taxon>
        <taxon>Archangiaceae</taxon>
        <taxon>Archangium</taxon>
    </lineage>
</organism>
<keyword evidence="2" id="KW-1133">Transmembrane helix</keyword>
<sequence>MSEEALKPTAPPKGTAPPVPPAPEVRASRIPFPVSADLRRQLEGGIEVLEAALGRYALLEKALRRRQWEHLLQARLAPLREVVRDEPAIVEALTRLHQRLQVEGASEGLEPALELARKIKRLRTRLEVLTDRRLDSGDSQWMTEGIRLAENLARLEQNLLPPAVSSEEKVLHWGGYLRDAKLEALAVLLAIVWLSSPSGWGLLWMLLPLFALLSQYLSSGWFWLTPRRLVWKPTGRKPIHLPLHAIPARKGVQLLSPTQVRVSVVDGRRFQLEFIEGAARLVTLLNQLPRPSGPS</sequence>
<protein>
    <submittedName>
        <fullName evidence="3">Uncharacterized protein</fullName>
    </submittedName>
</protein>
<name>A0AAC8QAG0_9BACT</name>
<gene>
    <name evidence="3" type="ORF">AA314_05345</name>
    <name evidence="4" type="ORF">ATI61_11932</name>
</gene>
<dbReference type="KEGG" id="age:AA314_05345"/>
<accession>A0AAC8QAG0</accession>
<feature type="transmembrane region" description="Helical" evidence="2">
    <location>
        <begin position="180"/>
        <end position="196"/>
    </location>
</feature>
<keyword evidence="6" id="KW-1185">Reference proteome</keyword>
<evidence type="ECO:0000256" key="2">
    <source>
        <dbReference type="SAM" id="Phobius"/>
    </source>
</evidence>
<proteinExistence type="predicted"/>
<dbReference type="Proteomes" id="UP000035579">
    <property type="component" value="Chromosome"/>
</dbReference>
<evidence type="ECO:0000313" key="6">
    <source>
        <dbReference type="Proteomes" id="UP000256345"/>
    </source>
</evidence>
<keyword evidence="2" id="KW-0812">Transmembrane</keyword>
<keyword evidence="2" id="KW-0472">Membrane</keyword>
<dbReference type="EMBL" id="CP011509">
    <property type="protein sequence ID" value="AKJ03719.1"/>
    <property type="molecule type" value="Genomic_DNA"/>
</dbReference>
<reference evidence="3 5" key="1">
    <citation type="submission" date="2015-05" db="EMBL/GenBank/DDBJ databases">
        <title>Genome assembly of Archangium gephyra DSM 2261.</title>
        <authorList>
            <person name="Sharma G."/>
            <person name="Subramanian S."/>
        </authorList>
    </citation>
    <scope>NUCLEOTIDE SEQUENCE [LARGE SCALE GENOMIC DNA]</scope>
    <source>
        <strain evidence="3 5">DSM 2261</strain>
    </source>
</reference>
<feature type="region of interest" description="Disordered" evidence="1">
    <location>
        <begin position="1"/>
        <end position="26"/>
    </location>
</feature>
<dbReference type="Proteomes" id="UP000256345">
    <property type="component" value="Unassembled WGS sequence"/>
</dbReference>
<feature type="compositionally biased region" description="Pro residues" evidence="1">
    <location>
        <begin position="9"/>
        <end position="23"/>
    </location>
</feature>
<dbReference type="EMBL" id="QUMU01000019">
    <property type="protein sequence ID" value="REG22502.1"/>
    <property type="molecule type" value="Genomic_DNA"/>
</dbReference>
<reference evidence="4 6" key="2">
    <citation type="submission" date="2018-08" db="EMBL/GenBank/DDBJ databases">
        <title>Genomic Encyclopedia of Archaeal and Bacterial Type Strains, Phase II (KMG-II): from individual species to whole genera.</title>
        <authorList>
            <person name="Goeker M."/>
        </authorList>
    </citation>
    <scope>NUCLEOTIDE SEQUENCE [LARGE SCALE GENOMIC DNA]</scope>
    <source>
        <strain evidence="4 6">DSM 2261</strain>
    </source>
</reference>